<protein>
    <submittedName>
        <fullName evidence="2">Uncharacterized protein</fullName>
    </submittedName>
</protein>
<name>A0AAV7PGY0_PLEWA</name>
<proteinExistence type="predicted"/>
<organism evidence="2 3">
    <name type="scientific">Pleurodeles waltl</name>
    <name type="common">Iberian ribbed newt</name>
    <dbReference type="NCBI Taxonomy" id="8319"/>
    <lineage>
        <taxon>Eukaryota</taxon>
        <taxon>Metazoa</taxon>
        <taxon>Chordata</taxon>
        <taxon>Craniata</taxon>
        <taxon>Vertebrata</taxon>
        <taxon>Euteleostomi</taxon>
        <taxon>Amphibia</taxon>
        <taxon>Batrachia</taxon>
        <taxon>Caudata</taxon>
        <taxon>Salamandroidea</taxon>
        <taxon>Salamandridae</taxon>
        <taxon>Pleurodelinae</taxon>
        <taxon>Pleurodeles</taxon>
    </lineage>
</organism>
<sequence length="170" mass="18449">MLGSGGCPHQMLGPVLLPTRDRRSSTQCAKLRGGRASAWPSRPLLNVPRTDTRIGERETLLVRLIVVDASIEFPGPTQLTTRGETSFPITAPHVSPRPNVHRLNLPNDEHLMHGLPQPTDFIGGALGGHCYRLPRSFGLRIAPPLGAGHCTGCRIQLSFSHCPGGRLPHR</sequence>
<dbReference type="AlphaFoldDB" id="A0AAV7PGY0"/>
<dbReference type="Proteomes" id="UP001066276">
    <property type="component" value="Chromosome 7"/>
</dbReference>
<dbReference type="EMBL" id="JANPWB010000011">
    <property type="protein sequence ID" value="KAJ1127064.1"/>
    <property type="molecule type" value="Genomic_DNA"/>
</dbReference>
<evidence type="ECO:0000313" key="2">
    <source>
        <dbReference type="EMBL" id="KAJ1127064.1"/>
    </source>
</evidence>
<reference evidence="2" key="1">
    <citation type="journal article" date="2022" name="bioRxiv">
        <title>Sequencing and chromosome-scale assembly of the giantPleurodeles waltlgenome.</title>
        <authorList>
            <person name="Brown T."/>
            <person name="Elewa A."/>
            <person name="Iarovenko S."/>
            <person name="Subramanian E."/>
            <person name="Araus A.J."/>
            <person name="Petzold A."/>
            <person name="Susuki M."/>
            <person name="Suzuki K.-i.T."/>
            <person name="Hayashi T."/>
            <person name="Toyoda A."/>
            <person name="Oliveira C."/>
            <person name="Osipova E."/>
            <person name="Leigh N.D."/>
            <person name="Simon A."/>
            <person name="Yun M.H."/>
        </authorList>
    </citation>
    <scope>NUCLEOTIDE SEQUENCE</scope>
    <source>
        <strain evidence="2">20211129_DDA</strain>
        <tissue evidence="2">Liver</tissue>
    </source>
</reference>
<keyword evidence="3" id="KW-1185">Reference proteome</keyword>
<accession>A0AAV7PGY0</accession>
<gene>
    <name evidence="2" type="ORF">NDU88_005470</name>
</gene>
<comment type="caution">
    <text evidence="2">The sequence shown here is derived from an EMBL/GenBank/DDBJ whole genome shotgun (WGS) entry which is preliminary data.</text>
</comment>
<evidence type="ECO:0000256" key="1">
    <source>
        <dbReference type="SAM" id="MobiDB-lite"/>
    </source>
</evidence>
<feature type="region of interest" description="Disordered" evidence="1">
    <location>
        <begin position="1"/>
        <end position="24"/>
    </location>
</feature>
<evidence type="ECO:0000313" key="3">
    <source>
        <dbReference type="Proteomes" id="UP001066276"/>
    </source>
</evidence>